<dbReference type="GO" id="GO:0017116">
    <property type="term" value="F:single-stranded DNA helicase activity"/>
    <property type="evidence" value="ECO:0007669"/>
    <property type="project" value="TreeGrafter"/>
</dbReference>
<evidence type="ECO:0000313" key="10">
    <source>
        <dbReference type="Proteomes" id="UP000001949"/>
    </source>
</evidence>
<evidence type="ECO:0000259" key="8">
    <source>
        <dbReference type="PROSITE" id="PS50051"/>
    </source>
</evidence>
<dbReference type="EMBL" id="AAGK01000004">
    <property type="protein sequence ID" value="EAN31409.1"/>
    <property type="molecule type" value="Genomic_DNA"/>
</dbReference>
<organism evidence="9 10">
    <name type="scientific">Theileria parva</name>
    <name type="common">East coast fever infection agent</name>
    <dbReference type="NCBI Taxonomy" id="5875"/>
    <lineage>
        <taxon>Eukaryota</taxon>
        <taxon>Sar</taxon>
        <taxon>Alveolata</taxon>
        <taxon>Apicomplexa</taxon>
        <taxon>Aconoidasida</taxon>
        <taxon>Piroplasmida</taxon>
        <taxon>Theileriidae</taxon>
        <taxon>Theileria</taxon>
    </lineage>
</organism>
<dbReference type="InterPro" id="IPR033762">
    <property type="entry name" value="MCM_OB"/>
</dbReference>
<comment type="similarity">
    <text evidence="1 6">Belongs to the MCM family.</text>
</comment>
<keyword evidence="5 6" id="KW-0238">DNA-binding</keyword>
<dbReference type="Gene3D" id="3.40.50.300">
    <property type="entry name" value="P-loop containing nucleotide triphosphate hydrolases"/>
    <property type="match status" value="1"/>
</dbReference>
<dbReference type="InterPro" id="IPR041562">
    <property type="entry name" value="MCM_lid"/>
</dbReference>
<dbReference type="EC" id="3.6.4.12" evidence="7"/>
<keyword evidence="7" id="KW-0539">Nucleus</keyword>
<dbReference type="InterPro" id="IPR027417">
    <property type="entry name" value="P-loop_NTPase"/>
</dbReference>
<dbReference type="Gene3D" id="2.20.28.10">
    <property type="match status" value="1"/>
</dbReference>
<name>Q4N3D0_THEPA</name>
<dbReference type="InParanoid" id="Q4N3D0"/>
<comment type="catalytic activity">
    <reaction evidence="7">
        <text>ATP + H2O = ADP + phosphate + H(+)</text>
        <dbReference type="Rhea" id="RHEA:13065"/>
        <dbReference type="ChEBI" id="CHEBI:15377"/>
        <dbReference type="ChEBI" id="CHEBI:15378"/>
        <dbReference type="ChEBI" id="CHEBI:30616"/>
        <dbReference type="ChEBI" id="CHEBI:43474"/>
        <dbReference type="ChEBI" id="CHEBI:456216"/>
        <dbReference type="EC" id="3.6.4.12"/>
    </reaction>
</comment>
<dbReference type="SUPFAM" id="SSF52540">
    <property type="entry name" value="P-loop containing nucleoside triphosphate hydrolases"/>
    <property type="match status" value="1"/>
</dbReference>
<evidence type="ECO:0000256" key="7">
    <source>
        <dbReference type="RuleBase" id="RU368062"/>
    </source>
</evidence>
<protein>
    <recommendedName>
        <fullName evidence="7">DNA replication licensing factor MCM4</fullName>
        <ecNumber evidence="7">3.6.4.12</ecNumber>
    </recommendedName>
</protein>
<dbReference type="Gene3D" id="3.30.1640.10">
    <property type="entry name" value="mini-chromosome maintenance (MCM) complex, chain A, domain 1"/>
    <property type="match status" value="1"/>
</dbReference>
<dbReference type="AlphaFoldDB" id="Q4N3D0"/>
<dbReference type="Pfam" id="PF00493">
    <property type="entry name" value="MCM"/>
    <property type="match status" value="1"/>
</dbReference>
<evidence type="ECO:0000256" key="3">
    <source>
        <dbReference type="ARBA" id="ARBA00022741"/>
    </source>
</evidence>
<evidence type="ECO:0000313" key="9">
    <source>
        <dbReference type="EMBL" id="EAN31409.1"/>
    </source>
</evidence>
<keyword evidence="2 7" id="KW-0235">DNA replication</keyword>
<dbReference type="GO" id="GO:0016887">
    <property type="term" value="F:ATP hydrolysis activity"/>
    <property type="evidence" value="ECO:0007669"/>
    <property type="project" value="RHEA"/>
</dbReference>
<feature type="domain" description="MCM C-terminal AAA(+) ATPase" evidence="8">
    <location>
        <begin position="440"/>
        <end position="656"/>
    </location>
</feature>
<dbReference type="GO" id="GO:0042555">
    <property type="term" value="C:MCM complex"/>
    <property type="evidence" value="ECO:0007669"/>
    <property type="project" value="UniProtKB-UniRule"/>
</dbReference>
<dbReference type="InterPro" id="IPR031327">
    <property type="entry name" value="MCM"/>
</dbReference>
<dbReference type="GO" id="GO:0006271">
    <property type="term" value="P:DNA strand elongation involved in DNA replication"/>
    <property type="evidence" value="ECO:0007669"/>
    <property type="project" value="TreeGrafter"/>
</dbReference>
<dbReference type="PANTHER" id="PTHR11630">
    <property type="entry name" value="DNA REPLICATION LICENSING FACTOR MCM FAMILY MEMBER"/>
    <property type="match status" value="1"/>
</dbReference>
<dbReference type="Pfam" id="PF17207">
    <property type="entry name" value="MCM_OB"/>
    <property type="match status" value="1"/>
</dbReference>
<dbReference type="InterPro" id="IPR001208">
    <property type="entry name" value="MCM_dom"/>
</dbReference>
<dbReference type="Pfam" id="PF17855">
    <property type="entry name" value="MCM_lid"/>
    <property type="match status" value="1"/>
</dbReference>
<keyword evidence="3 6" id="KW-0547">Nucleotide-binding</keyword>
<keyword evidence="7" id="KW-0347">Helicase</keyword>
<evidence type="ECO:0000256" key="2">
    <source>
        <dbReference type="ARBA" id="ARBA00022705"/>
    </source>
</evidence>
<dbReference type="InterPro" id="IPR018525">
    <property type="entry name" value="MCM_CS"/>
</dbReference>
<keyword evidence="4 6" id="KW-0067">ATP-binding</keyword>
<dbReference type="PROSITE" id="PS00847">
    <property type="entry name" value="MCM_1"/>
    <property type="match status" value="1"/>
</dbReference>
<dbReference type="Gene3D" id="2.40.50.140">
    <property type="entry name" value="Nucleic acid-binding proteins"/>
    <property type="match status" value="1"/>
</dbReference>
<dbReference type="PRINTS" id="PR01660">
    <property type="entry name" value="MCMPROTEIN4"/>
</dbReference>
<dbReference type="KEGG" id="tpv:TP04_0057"/>
<dbReference type="GO" id="GO:0005524">
    <property type="term" value="F:ATP binding"/>
    <property type="evidence" value="ECO:0007669"/>
    <property type="project" value="UniProtKB-UniRule"/>
</dbReference>
<dbReference type="PANTHER" id="PTHR11630:SF66">
    <property type="entry name" value="DNA REPLICATION LICENSING FACTOR MCM4"/>
    <property type="match status" value="1"/>
</dbReference>
<dbReference type="STRING" id="5875.Q4N3D0"/>
<accession>Q4N3D0</accession>
<evidence type="ECO:0000256" key="5">
    <source>
        <dbReference type="ARBA" id="ARBA00023125"/>
    </source>
</evidence>
<dbReference type="GO" id="GO:1902975">
    <property type="term" value="P:mitotic DNA replication initiation"/>
    <property type="evidence" value="ECO:0007669"/>
    <property type="project" value="TreeGrafter"/>
</dbReference>
<comment type="caution">
    <text evidence="9">The sequence shown here is derived from an EMBL/GenBank/DDBJ whole genome shotgun (WGS) entry which is preliminary data.</text>
</comment>
<dbReference type="VEuPathDB" id="PiroplasmaDB:TpMuguga_04g00057"/>
<sequence length="915" mass="104171">MDFTPRSRQVLSGRVDSLRPDSQVFNPNNTRDVSNNETQYTMYGKTPNLVRRIRNARNDIGDLGRETFMDQRDVARLPFLLDNRLEELSERFTNFLKNFTEFDTNSEDKDKQQSKPSNTELYYLMKLMNFIKENLRDHSTGYSRYLPFEVDLMHVYSYDMVLYKLLVTFPADCIAELDKVLVKLFNELLSKHYSDLSLENNSFFPRARLMNKPVSDCVGNLEPSMADSLVQFSGTVVRQTWIVPEITMACFRCRGQKKVGLNDMQPCTCEHYEYVIQGEVNEPLLCNECNSKYTFELNHNMSVYSTKKIVKLLQSNSSPNNPDKDGLDDSVDNADLNGEIYMKDNEVVNLNLYDDLIDSVVTGDRVTVVGILKVTPIRTSTTRRTLKSLYTYFVNVIHVKVINSTNANQPMKGLKYLGNENDFSDLQVYKILELSRNPMIYRILLDSFAPSIKARNNVKIGLLCQLFSCNPNSSDNNKTVDSSYKVDNFRGIINVLLCGDPGTAKSQLLHYTHLLSPRSIYTSGKSSSSVGLTASIKFNESDNGRAMIQPGAVVLANGGVCCIDELDKCHNESRLSLYEVMEQQTVTIAKAGIVATLKAETAILASCNPINSRYNKNKAVIENINISPSLFTRFDLIYLVLDHIDQDTDQLISLSIAKDFLLPHMTGVNSASDTYDRSNTMHVEPEILRSEKDYNLNDLDMLRMYIKFSKLHCFPKLSDEARKVITREYVKMRQGNFQTSNLDELDQAQEDEDDDLYYQSSGTRMIYVSSRMISSIIRIGVSLARMRLSTFVTRADALQAVQIVKSSTFQSLVDPTTGKIDFDQLHQGITTNKMQQLNQMYEQVLSVLTRSSNQDSNKSLDLNEVLSLMSKEFKDAHDHKDGEIYKLISEVLNKMVQEGTAVRENNSYKLKKIFS</sequence>
<dbReference type="OMA" id="GRQNECK"/>
<comment type="subunit">
    <text evidence="7">Component of the MCM2-7 complex.</text>
</comment>
<keyword evidence="10" id="KW-1185">Reference proteome</keyword>
<evidence type="ECO:0000256" key="4">
    <source>
        <dbReference type="ARBA" id="ARBA00022840"/>
    </source>
</evidence>
<keyword evidence="7" id="KW-0378">Hydrolase</keyword>
<reference evidence="9 10" key="1">
    <citation type="journal article" date="2005" name="Science">
        <title>Genome sequence of Theileria parva, a bovine pathogen that transforms lymphocytes.</title>
        <authorList>
            <person name="Gardner M.J."/>
            <person name="Bishop R."/>
            <person name="Shah T."/>
            <person name="de Villiers E.P."/>
            <person name="Carlton J.M."/>
            <person name="Hall N."/>
            <person name="Ren Q."/>
            <person name="Paulsen I.T."/>
            <person name="Pain A."/>
            <person name="Berriman M."/>
            <person name="Wilson R.J.M."/>
            <person name="Sato S."/>
            <person name="Ralph S.A."/>
            <person name="Mann D.J."/>
            <person name="Xiong Z."/>
            <person name="Shallom S.J."/>
            <person name="Weidman J."/>
            <person name="Jiang L."/>
            <person name="Lynn J."/>
            <person name="Weaver B."/>
            <person name="Shoaibi A."/>
            <person name="Domingo A.R."/>
            <person name="Wasawo D."/>
            <person name="Crabtree J."/>
            <person name="Wortman J.R."/>
            <person name="Haas B."/>
            <person name="Angiuoli S.V."/>
            <person name="Creasy T.H."/>
            <person name="Lu C."/>
            <person name="Suh B."/>
            <person name="Silva J.C."/>
            <person name="Utterback T.R."/>
            <person name="Feldblyum T.V."/>
            <person name="Pertea M."/>
            <person name="Allen J."/>
            <person name="Nierman W.C."/>
            <person name="Taracha E.L.N."/>
            <person name="Salzberg S.L."/>
            <person name="White O.R."/>
            <person name="Fitzhugh H.A."/>
            <person name="Morzaria S."/>
            <person name="Venter J.C."/>
            <person name="Fraser C.M."/>
            <person name="Nene V."/>
        </authorList>
    </citation>
    <scope>NUCLEOTIDE SEQUENCE [LARGE SCALE GENOMIC DNA]</scope>
    <source>
        <strain evidence="9 10">Muguga</strain>
    </source>
</reference>
<dbReference type="PRINTS" id="PR01657">
    <property type="entry name" value="MCMFAMILY"/>
</dbReference>
<comment type="function">
    <text evidence="7">Acts as component of the MCM2-7 complex (MCM complex) which is the replicative helicase essential for 'once per cell cycle' DNA replication initiation and elongation in eukaryotic cells. The active ATPase sites in the MCM2-7 ring are formed through the interaction surfaces of two neighboring subunits such that a critical structure of a conserved arginine finger motif is provided in trans relative to the ATP-binding site of the Walker A box of the adjacent subunit. The six ATPase active sites, however, are likely to contribute differentially to the complex helicase activity.</text>
</comment>
<dbReference type="SMART" id="SM00350">
    <property type="entry name" value="MCM"/>
    <property type="match status" value="1"/>
</dbReference>
<dbReference type="PROSITE" id="PS50051">
    <property type="entry name" value="MCM_2"/>
    <property type="match status" value="1"/>
</dbReference>
<dbReference type="GeneID" id="3501335"/>
<dbReference type="InterPro" id="IPR012340">
    <property type="entry name" value="NA-bd_OB-fold"/>
</dbReference>
<dbReference type="InterPro" id="IPR008047">
    <property type="entry name" value="MCM_4"/>
</dbReference>
<dbReference type="FunCoup" id="Q4N3D0">
    <property type="interactions" value="361"/>
</dbReference>
<dbReference type="GO" id="GO:0005634">
    <property type="term" value="C:nucleus"/>
    <property type="evidence" value="ECO:0007669"/>
    <property type="project" value="TreeGrafter"/>
</dbReference>
<evidence type="ECO:0000256" key="6">
    <source>
        <dbReference type="RuleBase" id="RU004070"/>
    </source>
</evidence>
<dbReference type="GO" id="GO:0003697">
    <property type="term" value="F:single-stranded DNA binding"/>
    <property type="evidence" value="ECO:0007669"/>
    <property type="project" value="TreeGrafter"/>
</dbReference>
<proteinExistence type="inferred from homology"/>
<evidence type="ECO:0000256" key="1">
    <source>
        <dbReference type="ARBA" id="ARBA00008010"/>
    </source>
</evidence>
<dbReference type="eggNOG" id="KOG0478">
    <property type="taxonomic scope" value="Eukaryota"/>
</dbReference>
<gene>
    <name evidence="9" type="ordered locus">TP04_0057</name>
</gene>
<dbReference type="SUPFAM" id="SSF50249">
    <property type="entry name" value="Nucleic acid-binding proteins"/>
    <property type="match status" value="1"/>
</dbReference>
<dbReference type="GO" id="GO:0000727">
    <property type="term" value="P:double-strand break repair via break-induced replication"/>
    <property type="evidence" value="ECO:0007669"/>
    <property type="project" value="TreeGrafter"/>
</dbReference>
<dbReference type="Proteomes" id="UP000001949">
    <property type="component" value="Unassembled WGS sequence"/>
</dbReference>